<evidence type="ECO:0000313" key="3">
    <source>
        <dbReference type="EMBL" id="MCF2530778.1"/>
    </source>
</evidence>
<reference evidence="3" key="1">
    <citation type="submission" date="2022-01" db="EMBL/GenBank/DDBJ databases">
        <title>Genome-Based Taxonomic Classification of the Phylum Actinobacteria.</title>
        <authorList>
            <person name="Gao Y."/>
        </authorList>
    </citation>
    <scope>NUCLEOTIDE SEQUENCE</scope>
    <source>
        <strain evidence="3">KLBMP 8922</strain>
    </source>
</reference>
<evidence type="ECO:0000313" key="4">
    <source>
        <dbReference type="Proteomes" id="UP001165378"/>
    </source>
</evidence>
<keyword evidence="4" id="KW-1185">Reference proteome</keyword>
<dbReference type="EMBL" id="JAKFHA010000018">
    <property type="protein sequence ID" value="MCF2530778.1"/>
    <property type="molecule type" value="Genomic_DNA"/>
</dbReference>
<accession>A0AA41Q3B7</accession>
<sequence>MPLDADAPPPPTAPSDAVPADPTARPTPLPEPPVRRGESQRDIERGILRWMFVFFFATHIIGGVIWLAIYLSGKSGH</sequence>
<feature type="compositionally biased region" description="Low complexity" evidence="1">
    <location>
        <begin position="14"/>
        <end position="24"/>
    </location>
</feature>
<evidence type="ECO:0000256" key="1">
    <source>
        <dbReference type="SAM" id="MobiDB-lite"/>
    </source>
</evidence>
<proteinExistence type="predicted"/>
<name>A0AA41Q3B7_9ACTN</name>
<comment type="caution">
    <text evidence="3">The sequence shown here is derived from an EMBL/GenBank/DDBJ whole genome shotgun (WGS) entry which is preliminary data.</text>
</comment>
<gene>
    <name evidence="3" type="ORF">LZ495_26665</name>
</gene>
<keyword evidence="2" id="KW-0812">Transmembrane</keyword>
<protein>
    <submittedName>
        <fullName evidence="3">Uncharacterized protein</fullName>
    </submittedName>
</protein>
<organism evidence="3 4">
    <name type="scientific">Yinghuangia soli</name>
    <dbReference type="NCBI Taxonomy" id="2908204"/>
    <lineage>
        <taxon>Bacteria</taxon>
        <taxon>Bacillati</taxon>
        <taxon>Actinomycetota</taxon>
        <taxon>Actinomycetes</taxon>
        <taxon>Kitasatosporales</taxon>
        <taxon>Streptomycetaceae</taxon>
        <taxon>Yinghuangia</taxon>
    </lineage>
</organism>
<dbReference type="RefSeq" id="WP_235055436.1">
    <property type="nucleotide sequence ID" value="NZ_JAKFHA010000018.1"/>
</dbReference>
<keyword evidence="2" id="KW-0472">Membrane</keyword>
<keyword evidence="2" id="KW-1133">Transmembrane helix</keyword>
<dbReference type="Proteomes" id="UP001165378">
    <property type="component" value="Unassembled WGS sequence"/>
</dbReference>
<dbReference type="AlphaFoldDB" id="A0AA41Q3B7"/>
<feature type="region of interest" description="Disordered" evidence="1">
    <location>
        <begin position="1"/>
        <end position="40"/>
    </location>
</feature>
<evidence type="ECO:0000256" key="2">
    <source>
        <dbReference type="SAM" id="Phobius"/>
    </source>
</evidence>
<feature type="transmembrane region" description="Helical" evidence="2">
    <location>
        <begin position="50"/>
        <end position="71"/>
    </location>
</feature>